<evidence type="ECO:0000313" key="3">
    <source>
        <dbReference type="Proteomes" id="UP001190700"/>
    </source>
</evidence>
<dbReference type="AlphaFoldDB" id="A0AAE0LLG5"/>
<keyword evidence="3" id="KW-1185">Reference proteome</keyword>
<name>A0AAE0LLG5_9CHLO</name>
<feature type="region of interest" description="Disordered" evidence="1">
    <location>
        <begin position="197"/>
        <end position="234"/>
    </location>
</feature>
<evidence type="ECO:0000256" key="1">
    <source>
        <dbReference type="SAM" id="MobiDB-lite"/>
    </source>
</evidence>
<protein>
    <submittedName>
        <fullName evidence="2">Uncharacterized protein</fullName>
    </submittedName>
</protein>
<comment type="caution">
    <text evidence="2">The sequence shown here is derived from an EMBL/GenBank/DDBJ whole genome shotgun (WGS) entry which is preliminary data.</text>
</comment>
<feature type="compositionally biased region" description="Basic and acidic residues" evidence="1">
    <location>
        <begin position="197"/>
        <end position="209"/>
    </location>
</feature>
<proteinExistence type="predicted"/>
<evidence type="ECO:0000313" key="2">
    <source>
        <dbReference type="EMBL" id="KAK3289069.1"/>
    </source>
</evidence>
<organism evidence="2 3">
    <name type="scientific">Cymbomonas tetramitiformis</name>
    <dbReference type="NCBI Taxonomy" id="36881"/>
    <lineage>
        <taxon>Eukaryota</taxon>
        <taxon>Viridiplantae</taxon>
        <taxon>Chlorophyta</taxon>
        <taxon>Pyramimonadophyceae</taxon>
        <taxon>Pyramimonadales</taxon>
        <taxon>Pyramimonadaceae</taxon>
        <taxon>Cymbomonas</taxon>
    </lineage>
</organism>
<accession>A0AAE0LLG5</accession>
<sequence>MIACFLERVAKIDDDQEPSDVDSNEEEDVVIEGHATEVAASLSGSDDENVALHKHRGERVDWENEDAFEGISGAGDDDIDEGSMELDDEPHKDAVDQLGKIPKVGARWQSAVKKYVKKQKVEHAKQLKVEYIDISSGKQKTCACAQFEIECGVRDRGSRGSKQQSWRHTFLVGSEELGIWMHRHNIVMQAATDLQREAAHDGTRADGAKSIDAQNISDANSDDISDHGDHVQPPIPVNLWTSEYDRLWNAVEAEEEEMADYAEAELDALADHAEAKAGRVWGVPSDVGHFFSSGFRKAFDGNVRGRSNLVEKIWTRT</sequence>
<reference evidence="2 3" key="1">
    <citation type="journal article" date="2015" name="Genome Biol. Evol.">
        <title>Comparative Genomics of a Bacterivorous Green Alga Reveals Evolutionary Causalities and Consequences of Phago-Mixotrophic Mode of Nutrition.</title>
        <authorList>
            <person name="Burns J.A."/>
            <person name="Paasch A."/>
            <person name="Narechania A."/>
            <person name="Kim E."/>
        </authorList>
    </citation>
    <scope>NUCLEOTIDE SEQUENCE [LARGE SCALE GENOMIC DNA]</scope>
    <source>
        <strain evidence="2 3">PLY_AMNH</strain>
    </source>
</reference>
<dbReference type="Proteomes" id="UP001190700">
    <property type="component" value="Unassembled WGS sequence"/>
</dbReference>
<dbReference type="EMBL" id="LGRX02000240">
    <property type="protein sequence ID" value="KAK3289069.1"/>
    <property type="molecule type" value="Genomic_DNA"/>
</dbReference>
<gene>
    <name evidence="2" type="ORF">CYMTET_3475</name>
</gene>